<dbReference type="InterPro" id="IPR008969">
    <property type="entry name" value="CarboxyPept-like_regulatory"/>
</dbReference>
<proteinExistence type="predicted"/>
<dbReference type="SUPFAM" id="SSF49464">
    <property type="entry name" value="Carboxypeptidase regulatory domain-like"/>
    <property type="match status" value="1"/>
</dbReference>
<evidence type="ECO:0000256" key="7">
    <source>
        <dbReference type="ARBA" id="ARBA00023237"/>
    </source>
</evidence>
<feature type="domain" description="TonB-dependent receptor plug" evidence="9">
    <location>
        <begin position="123"/>
        <end position="217"/>
    </location>
</feature>
<protein>
    <submittedName>
        <fullName evidence="10">TonB-dependent receptor</fullName>
    </submittedName>
</protein>
<dbReference type="GO" id="GO:0009279">
    <property type="term" value="C:cell outer membrane"/>
    <property type="evidence" value="ECO:0007669"/>
    <property type="project" value="UniProtKB-SubCell"/>
</dbReference>
<dbReference type="AlphaFoldDB" id="A0A401UDQ3"/>
<dbReference type="Gene3D" id="2.40.170.20">
    <property type="entry name" value="TonB-dependent receptor, beta-barrel domain"/>
    <property type="match status" value="1"/>
</dbReference>
<keyword evidence="5 8" id="KW-0732">Signal</keyword>
<keyword evidence="6" id="KW-0472">Membrane</keyword>
<reference evidence="10 11" key="1">
    <citation type="submission" date="2018-11" db="EMBL/GenBank/DDBJ databases">
        <title>Chryseotalea sanarue gen. nov., sp., nov., a member of the family Cytophagaceae, isolated from a brackish lake in Hamamatsu Japan.</title>
        <authorList>
            <person name="Maejima Y."/>
            <person name="Iino T."/>
            <person name="Muraguchi Y."/>
            <person name="Fukuda K."/>
            <person name="Ohkuma M."/>
            <person name="Moriuchi R."/>
            <person name="Dohra H."/>
            <person name="Kimbara K."/>
            <person name="Shintani M."/>
        </authorList>
    </citation>
    <scope>NUCLEOTIDE SEQUENCE [LARGE SCALE GENOMIC DNA]</scope>
    <source>
        <strain evidence="10 11">Ys</strain>
    </source>
</reference>
<dbReference type="InterPro" id="IPR012910">
    <property type="entry name" value="Plug_dom"/>
</dbReference>
<evidence type="ECO:0000256" key="1">
    <source>
        <dbReference type="ARBA" id="ARBA00004571"/>
    </source>
</evidence>
<keyword evidence="2" id="KW-0813">Transport</keyword>
<keyword evidence="11" id="KW-1185">Reference proteome</keyword>
<dbReference type="Proteomes" id="UP000288227">
    <property type="component" value="Unassembled WGS sequence"/>
</dbReference>
<keyword evidence="3" id="KW-1134">Transmembrane beta strand</keyword>
<comment type="caution">
    <text evidence="10">The sequence shown here is derived from an EMBL/GenBank/DDBJ whole genome shotgun (WGS) entry which is preliminary data.</text>
</comment>
<gene>
    <name evidence="10" type="ORF">SanaruYs_32480</name>
</gene>
<feature type="chain" id="PRO_5019417572" evidence="8">
    <location>
        <begin position="22"/>
        <end position="721"/>
    </location>
</feature>
<evidence type="ECO:0000256" key="8">
    <source>
        <dbReference type="SAM" id="SignalP"/>
    </source>
</evidence>
<evidence type="ECO:0000256" key="6">
    <source>
        <dbReference type="ARBA" id="ARBA00023136"/>
    </source>
</evidence>
<dbReference type="InterPro" id="IPR039426">
    <property type="entry name" value="TonB-dep_rcpt-like"/>
</dbReference>
<keyword evidence="10" id="KW-0675">Receptor</keyword>
<keyword evidence="4" id="KW-0812">Transmembrane</keyword>
<accession>A0A401UDQ3</accession>
<dbReference type="Pfam" id="PF13715">
    <property type="entry name" value="CarbopepD_reg_2"/>
    <property type="match status" value="1"/>
</dbReference>
<name>A0A401UDQ3_9BACT</name>
<dbReference type="OrthoDB" id="1075473at2"/>
<dbReference type="InterPro" id="IPR036942">
    <property type="entry name" value="Beta-barrel_TonB_sf"/>
</dbReference>
<evidence type="ECO:0000256" key="4">
    <source>
        <dbReference type="ARBA" id="ARBA00022692"/>
    </source>
</evidence>
<evidence type="ECO:0000256" key="2">
    <source>
        <dbReference type="ARBA" id="ARBA00022448"/>
    </source>
</evidence>
<feature type="signal peptide" evidence="8">
    <location>
        <begin position="1"/>
        <end position="21"/>
    </location>
</feature>
<evidence type="ECO:0000313" key="11">
    <source>
        <dbReference type="Proteomes" id="UP000288227"/>
    </source>
</evidence>
<dbReference type="Gene3D" id="2.60.40.1120">
    <property type="entry name" value="Carboxypeptidase-like, regulatory domain"/>
    <property type="match status" value="1"/>
</dbReference>
<organism evidence="10 11">
    <name type="scientific">Chryseotalea sanaruensis</name>
    <dbReference type="NCBI Taxonomy" id="2482724"/>
    <lineage>
        <taxon>Bacteria</taxon>
        <taxon>Pseudomonadati</taxon>
        <taxon>Bacteroidota</taxon>
        <taxon>Cytophagia</taxon>
        <taxon>Cytophagales</taxon>
        <taxon>Chryseotaleaceae</taxon>
        <taxon>Chryseotalea</taxon>
    </lineage>
</organism>
<sequence>MIRSLLHTSLALLLTFSAGFAQTLISGKVSDEKGEAIPGANVSLKDTYDGASANIDGSFRFSSTEKGKHILVVTFVGYKNYEQAVELTGAPLTLTIQLKETINQLEAVTITAGAFTASDESRRTVFKALDIATTAGATADIAGALNTLPGTQKVGESGRLFVRGGEGNETKTFIDGMVVLDAYGPAAPNTPSRGRFLPFMFKGTSFSTGGYSAEYGQALSSALALDSKDKQEVTRTDLGILSVGGDVSHTQVWDRASLAGKIQYTNIRPYYGLINQEVNWKKPFASLEGSSAYRKEIGKHGMLKAFGNFSTSSFSLYQHDIADPSQKRLLNLDNNYAYANAFYKDQLSEKWIIRGGLSYTNITNDANIEGDNADEKEEGIHTKTVVEGSLSDRVEVKAGAEVITRSYEQVLRSSFFPTARILAFKENVTAVFAEGDVYASNAFVTRVGVRAEHNSLLNEVSVDPRISLGYKLNTNGQFSLAYGNFRQSPKNDWLKLNNNLQQEKAQHYIANYQYISNNRTFRVETYYKAYEDLVKFTTGQEELSSNNGKGYAKGLEFFWRDNQSIDNVDYWVSYSYLDTKRDYLNYPNEVMPSFASEHNFSFVYKHFVSKLKTQFGATYSYSSPRPFNNPNESTFMDGRTPAYHDLSINISYLPKSNVIVYASCTNILGRENIFGYEYAATPDVNGVYAARAIRQPARNFLFLGVFITLSKDKGMNMLPSL</sequence>
<evidence type="ECO:0000259" key="9">
    <source>
        <dbReference type="Pfam" id="PF07715"/>
    </source>
</evidence>
<dbReference type="RefSeq" id="WP_127123656.1">
    <property type="nucleotide sequence ID" value="NZ_BHXQ01000006.1"/>
</dbReference>
<evidence type="ECO:0000256" key="5">
    <source>
        <dbReference type="ARBA" id="ARBA00022729"/>
    </source>
</evidence>
<evidence type="ECO:0000313" key="10">
    <source>
        <dbReference type="EMBL" id="GCC53007.1"/>
    </source>
</evidence>
<dbReference type="SUPFAM" id="SSF56935">
    <property type="entry name" value="Porins"/>
    <property type="match status" value="1"/>
</dbReference>
<evidence type="ECO:0000256" key="3">
    <source>
        <dbReference type="ARBA" id="ARBA00022452"/>
    </source>
</evidence>
<comment type="subcellular location">
    <subcellularLocation>
        <location evidence="1">Cell outer membrane</location>
        <topology evidence="1">Multi-pass membrane protein</topology>
    </subcellularLocation>
</comment>
<dbReference type="PANTHER" id="PTHR30069">
    <property type="entry name" value="TONB-DEPENDENT OUTER MEMBRANE RECEPTOR"/>
    <property type="match status" value="1"/>
</dbReference>
<dbReference type="GO" id="GO:0015344">
    <property type="term" value="F:siderophore uptake transmembrane transporter activity"/>
    <property type="evidence" value="ECO:0007669"/>
    <property type="project" value="TreeGrafter"/>
</dbReference>
<dbReference type="GO" id="GO:0044718">
    <property type="term" value="P:siderophore transmembrane transport"/>
    <property type="evidence" value="ECO:0007669"/>
    <property type="project" value="TreeGrafter"/>
</dbReference>
<dbReference type="PANTHER" id="PTHR30069:SF29">
    <property type="entry name" value="HEMOGLOBIN AND HEMOGLOBIN-HAPTOGLOBIN-BINDING PROTEIN 1-RELATED"/>
    <property type="match status" value="1"/>
</dbReference>
<dbReference type="Pfam" id="PF07715">
    <property type="entry name" value="Plug"/>
    <property type="match status" value="1"/>
</dbReference>
<dbReference type="EMBL" id="BHXQ01000006">
    <property type="protein sequence ID" value="GCC53007.1"/>
    <property type="molecule type" value="Genomic_DNA"/>
</dbReference>
<keyword evidence="7" id="KW-0998">Cell outer membrane</keyword>